<dbReference type="EMBL" id="CAXAMN010025139">
    <property type="protein sequence ID" value="CAK9092890.1"/>
    <property type="molecule type" value="Genomic_DNA"/>
</dbReference>
<name>A0ABP0QZS4_9DINO</name>
<accession>A0ABP0QZS4</accession>
<comment type="caution">
    <text evidence="3">The sequence shown here is derived from an EMBL/GenBank/DDBJ whole genome shotgun (WGS) entry which is preliminary data.</text>
</comment>
<evidence type="ECO:0000313" key="3">
    <source>
        <dbReference type="EMBL" id="CAK9092890.1"/>
    </source>
</evidence>
<reference evidence="3 4" key="1">
    <citation type="submission" date="2024-02" db="EMBL/GenBank/DDBJ databases">
        <authorList>
            <person name="Chen Y."/>
            <person name="Shah S."/>
            <person name="Dougan E. K."/>
            <person name="Thang M."/>
            <person name="Chan C."/>
        </authorList>
    </citation>
    <scope>NUCLEOTIDE SEQUENCE [LARGE SCALE GENOMIC DNA]</scope>
</reference>
<evidence type="ECO:0000313" key="4">
    <source>
        <dbReference type="Proteomes" id="UP001642484"/>
    </source>
</evidence>
<feature type="chain" id="PRO_5046885428" evidence="2">
    <location>
        <begin position="24"/>
        <end position="103"/>
    </location>
</feature>
<evidence type="ECO:0000256" key="2">
    <source>
        <dbReference type="SAM" id="SignalP"/>
    </source>
</evidence>
<organism evidence="3 4">
    <name type="scientific">Durusdinium trenchii</name>
    <dbReference type="NCBI Taxonomy" id="1381693"/>
    <lineage>
        <taxon>Eukaryota</taxon>
        <taxon>Sar</taxon>
        <taxon>Alveolata</taxon>
        <taxon>Dinophyceae</taxon>
        <taxon>Suessiales</taxon>
        <taxon>Symbiodiniaceae</taxon>
        <taxon>Durusdinium</taxon>
    </lineage>
</organism>
<feature type="signal peptide" evidence="2">
    <location>
        <begin position="1"/>
        <end position="23"/>
    </location>
</feature>
<gene>
    <name evidence="3" type="ORF">CCMP2556_LOCUS44431</name>
</gene>
<protein>
    <submittedName>
        <fullName evidence="3">Uncharacterized protein</fullName>
    </submittedName>
</protein>
<keyword evidence="2" id="KW-0732">Signal</keyword>
<keyword evidence="1" id="KW-0175">Coiled coil</keyword>
<proteinExistence type="predicted"/>
<evidence type="ECO:0000256" key="1">
    <source>
        <dbReference type="SAM" id="Coils"/>
    </source>
</evidence>
<keyword evidence="4" id="KW-1185">Reference proteome</keyword>
<feature type="coiled-coil region" evidence="1">
    <location>
        <begin position="55"/>
        <end position="82"/>
    </location>
</feature>
<dbReference type="Proteomes" id="UP001642484">
    <property type="component" value="Unassembled WGS sequence"/>
</dbReference>
<sequence length="103" mass="10989">MASLTMAALVAMAVLLPGKQMLALRRALAHGVSGSFSAQRPHLVDSMGDLSTIVVDELVKQLDLLKVQAQALIDSIKAARQRSPGTSTSFGFSFLETTFGSRR</sequence>